<dbReference type="AlphaFoldDB" id="A0A1Y6BBK0"/>
<dbReference type="Pfam" id="PF13188">
    <property type="entry name" value="PAS_8"/>
    <property type="match status" value="1"/>
</dbReference>
<gene>
    <name evidence="15" type="ORF">SAMN05428998_101719</name>
</gene>
<dbReference type="Pfam" id="PF02518">
    <property type="entry name" value="HATPase_c"/>
    <property type="match status" value="1"/>
</dbReference>
<keyword evidence="6" id="KW-0808">Transferase</keyword>
<evidence type="ECO:0000256" key="12">
    <source>
        <dbReference type="SAM" id="Phobius"/>
    </source>
</evidence>
<comment type="subcellular location">
    <subcellularLocation>
        <location evidence="2">Cell membrane</location>
    </subcellularLocation>
</comment>
<dbReference type="SMART" id="SM00388">
    <property type="entry name" value="HisKA"/>
    <property type="match status" value="1"/>
</dbReference>
<dbReference type="EMBL" id="FWZX01000001">
    <property type="protein sequence ID" value="SME94871.1"/>
    <property type="molecule type" value="Genomic_DNA"/>
</dbReference>
<dbReference type="GO" id="GO:0005524">
    <property type="term" value="F:ATP binding"/>
    <property type="evidence" value="ECO:0007669"/>
    <property type="project" value="UniProtKB-KW"/>
</dbReference>
<comment type="catalytic activity">
    <reaction evidence="1">
        <text>ATP + protein L-histidine = ADP + protein N-phospho-L-histidine.</text>
        <dbReference type="EC" id="2.7.13.3"/>
    </reaction>
</comment>
<keyword evidence="11 12" id="KW-0472">Membrane</keyword>
<reference evidence="15 16" key="1">
    <citation type="submission" date="2017-04" db="EMBL/GenBank/DDBJ databases">
        <authorList>
            <person name="Afonso C.L."/>
            <person name="Miller P.J."/>
            <person name="Scott M.A."/>
            <person name="Spackman E."/>
            <person name="Goraichik I."/>
            <person name="Dimitrov K.M."/>
            <person name="Suarez D.L."/>
            <person name="Swayne D.E."/>
        </authorList>
    </citation>
    <scope>NUCLEOTIDE SEQUENCE [LARGE SCALE GENOMIC DNA]</scope>
    <source>
        <strain evidence="15 16">USBA 355</strain>
    </source>
</reference>
<evidence type="ECO:0000256" key="9">
    <source>
        <dbReference type="ARBA" id="ARBA00022840"/>
    </source>
</evidence>
<dbReference type="InterPro" id="IPR003661">
    <property type="entry name" value="HisK_dim/P_dom"/>
</dbReference>
<keyword evidence="8 15" id="KW-0418">Kinase</keyword>
<dbReference type="SUPFAM" id="SSF55785">
    <property type="entry name" value="PYP-like sensor domain (PAS domain)"/>
    <property type="match status" value="1"/>
</dbReference>
<keyword evidence="9" id="KW-0067">ATP-binding</keyword>
<dbReference type="FunFam" id="3.30.565.10:FF:000006">
    <property type="entry name" value="Sensor histidine kinase WalK"/>
    <property type="match status" value="1"/>
</dbReference>
<dbReference type="GO" id="GO:0016036">
    <property type="term" value="P:cellular response to phosphate starvation"/>
    <property type="evidence" value="ECO:0007669"/>
    <property type="project" value="TreeGrafter"/>
</dbReference>
<evidence type="ECO:0000256" key="6">
    <source>
        <dbReference type="ARBA" id="ARBA00022679"/>
    </source>
</evidence>
<feature type="transmembrane region" description="Helical" evidence="12">
    <location>
        <begin position="12"/>
        <end position="32"/>
    </location>
</feature>
<keyword evidence="10" id="KW-0902">Two-component regulatory system</keyword>
<organism evidence="15 16">
    <name type="scientific">Tistlia consotensis USBA 355</name>
    <dbReference type="NCBI Taxonomy" id="560819"/>
    <lineage>
        <taxon>Bacteria</taxon>
        <taxon>Pseudomonadati</taxon>
        <taxon>Pseudomonadota</taxon>
        <taxon>Alphaproteobacteria</taxon>
        <taxon>Rhodospirillales</taxon>
        <taxon>Rhodovibrionaceae</taxon>
        <taxon>Tistlia</taxon>
    </lineage>
</organism>
<evidence type="ECO:0000256" key="7">
    <source>
        <dbReference type="ARBA" id="ARBA00022741"/>
    </source>
</evidence>
<evidence type="ECO:0000256" key="3">
    <source>
        <dbReference type="ARBA" id="ARBA00012438"/>
    </source>
</evidence>
<dbReference type="GO" id="GO:0000155">
    <property type="term" value="F:phosphorelay sensor kinase activity"/>
    <property type="evidence" value="ECO:0007669"/>
    <property type="project" value="InterPro"/>
</dbReference>
<dbReference type="PRINTS" id="PR00344">
    <property type="entry name" value="BCTRLSENSOR"/>
</dbReference>
<evidence type="ECO:0000259" key="13">
    <source>
        <dbReference type="PROSITE" id="PS50109"/>
    </source>
</evidence>
<evidence type="ECO:0000256" key="4">
    <source>
        <dbReference type="ARBA" id="ARBA00022475"/>
    </source>
</evidence>
<dbReference type="InterPro" id="IPR000014">
    <property type="entry name" value="PAS"/>
</dbReference>
<dbReference type="InterPro" id="IPR036097">
    <property type="entry name" value="HisK_dim/P_sf"/>
</dbReference>
<dbReference type="InterPro" id="IPR036890">
    <property type="entry name" value="HATPase_C_sf"/>
</dbReference>
<dbReference type="InterPro" id="IPR050351">
    <property type="entry name" value="BphY/WalK/GraS-like"/>
</dbReference>
<keyword evidence="4" id="KW-1003">Cell membrane</keyword>
<dbReference type="PROSITE" id="PS50109">
    <property type="entry name" value="HIS_KIN"/>
    <property type="match status" value="1"/>
</dbReference>
<dbReference type="EC" id="2.7.13.3" evidence="3"/>
<keyword evidence="12" id="KW-1133">Transmembrane helix</keyword>
<dbReference type="STRING" id="560819.SAMN05428998_101719"/>
<evidence type="ECO:0000256" key="11">
    <source>
        <dbReference type="ARBA" id="ARBA00023136"/>
    </source>
</evidence>
<evidence type="ECO:0000256" key="8">
    <source>
        <dbReference type="ARBA" id="ARBA00022777"/>
    </source>
</evidence>
<dbReference type="PANTHER" id="PTHR45453">
    <property type="entry name" value="PHOSPHATE REGULON SENSOR PROTEIN PHOR"/>
    <property type="match status" value="1"/>
</dbReference>
<dbReference type="InterPro" id="IPR004358">
    <property type="entry name" value="Sig_transdc_His_kin-like_C"/>
</dbReference>
<feature type="transmembrane region" description="Helical" evidence="12">
    <location>
        <begin position="38"/>
        <end position="57"/>
    </location>
</feature>
<accession>A0A1Y6BBK0</accession>
<evidence type="ECO:0000256" key="1">
    <source>
        <dbReference type="ARBA" id="ARBA00000085"/>
    </source>
</evidence>
<dbReference type="PROSITE" id="PS50112">
    <property type="entry name" value="PAS"/>
    <property type="match status" value="1"/>
</dbReference>
<evidence type="ECO:0000256" key="10">
    <source>
        <dbReference type="ARBA" id="ARBA00023012"/>
    </source>
</evidence>
<dbReference type="Gene3D" id="1.10.287.130">
    <property type="match status" value="1"/>
</dbReference>
<dbReference type="FunFam" id="1.10.287.130:FF:000008">
    <property type="entry name" value="Two-component sensor histidine kinase"/>
    <property type="match status" value="1"/>
</dbReference>
<dbReference type="GO" id="GO:0005886">
    <property type="term" value="C:plasma membrane"/>
    <property type="evidence" value="ECO:0007669"/>
    <property type="project" value="UniProtKB-SubCell"/>
</dbReference>
<dbReference type="Proteomes" id="UP000192917">
    <property type="component" value="Unassembled WGS sequence"/>
</dbReference>
<dbReference type="Gene3D" id="3.30.565.10">
    <property type="entry name" value="Histidine kinase-like ATPase, C-terminal domain"/>
    <property type="match status" value="1"/>
</dbReference>
<evidence type="ECO:0000313" key="16">
    <source>
        <dbReference type="Proteomes" id="UP000192917"/>
    </source>
</evidence>
<dbReference type="SMART" id="SM00387">
    <property type="entry name" value="HATPase_c"/>
    <property type="match status" value="1"/>
</dbReference>
<keyword evidence="5" id="KW-0597">Phosphoprotein</keyword>
<dbReference type="GO" id="GO:0004721">
    <property type="term" value="F:phosphoprotein phosphatase activity"/>
    <property type="evidence" value="ECO:0007669"/>
    <property type="project" value="TreeGrafter"/>
</dbReference>
<evidence type="ECO:0000259" key="14">
    <source>
        <dbReference type="PROSITE" id="PS50112"/>
    </source>
</evidence>
<dbReference type="InterPro" id="IPR035965">
    <property type="entry name" value="PAS-like_dom_sf"/>
</dbReference>
<feature type="domain" description="PAS" evidence="14">
    <location>
        <begin position="125"/>
        <end position="154"/>
    </location>
</feature>
<evidence type="ECO:0000313" key="15">
    <source>
        <dbReference type="EMBL" id="SME94871.1"/>
    </source>
</evidence>
<protein>
    <recommendedName>
        <fullName evidence="3">histidine kinase</fullName>
        <ecNumber evidence="3">2.7.13.3</ecNumber>
    </recommendedName>
</protein>
<dbReference type="CDD" id="cd00082">
    <property type="entry name" value="HisKA"/>
    <property type="match status" value="1"/>
</dbReference>
<dbReference type="InterPro" id="IPR003594">
    <property type="entry name" value="HATPase_dom"/>
</dbReference>
<proteinExistence type="predicted"/>
<keyword evidence="7" id="KW-0547">Nucleotide-binding</keyword>
<dbReference type="CDD" id="cd00075">
    <property type="entry name" value="HATPase"/>
    <property type="match status" value="1"/>
</dbReference>
<name>A0A1Y6BBK0_9PROT</name>
<evidence type="ECO:0000256" key="2">
    <source>
        <dbReference type="ARBA" id="ARBA00004236"/>
    </source>
</evidence>
<keyword evidence="12" id="KW-0812">Transmembrane</keyword>
<dbReference type="Gene3D" id="3.30.450.20">
    <property type="entry name" value="PAS domain"/>
    <property type="match status" value="1"/>
</dbReference>
<dbReference type="Pfam" id="PF00512">
    <property type="entry name" value="HisKA"/>
    <property type="match status" value="1"/>
</dbReference>
<evidence type="ECO:0000256" key="5">
    <source>
        <dbReference type="ARBA" id="ARBA00022553"/>
    </source>
</evidence>
<dbReference type="InterPro" id="IPR005467">
    <property type="entry name" value="His_kinase_dom"/>
</dbReference>
<sequence length="484" mass="52325">MAAKSTLGRRLPVALFVMTLPSLAALGGLWLLGRLDGAWALGALAVVVAGLLLLLYPHFHHIEALRRYVASLPRASEAGGSLPKPPASGSQLLAPELDQAIIETARERERRRRELEAAMAGNESILSTLPDPLIMLDRNRRIVRANPAAETLFGDGTAGRNLTGVLRNPQLLAAADAAVSGEGGRVVEFTLTGEVEQYFSARVVPLTTPALDGTVAIVSLHNLTSVRRAERMRADFVANASHELRTPLSSLLGFIETLLGPARDDGEARERFLAIMHEQALRMARLVEDLLSLSRIEMREHTPPDQAVDPQALLDSVVGALELRARAKDMRLEVRILDHLPVVGDKDELAQVFQNLIDNAIKYGRAGTAVRVVARRAEPAGDAAARRVGRPVLAIAVSDEGEGIAREHLPRLTERFYRVDTARSRELGGTGLGLAIVKHIVNRHRGHLTIDSKVGKGTTFTVFLPLAESAAQRPPQPAAVRRAG</sequence>
<feature type="domain" description="Histidine kinase" evidence="13">
    <location>
        <begin position="239"/>
        <end position="468"/>
    </location>
</feature>
<dbReference type="PANTHER" id="PTHR45453:SF1">
    <property type="entry name" value="PHOSPHATE REGULON SENSOR PROTEIN PHOR"/>
    <property type="match status" value="1"/>
</dbReference>
<keyword evidence="16" id="KW-1185">Reference proteome</keyword>
<dbReference type="SUPFAM" id="SSF55874">
    <property type="entry name" value="ATPase domain of HSP90 chaperone/DNA topoisomerase II/histidine kinase"/>
    <property type="match status" value="1"/>
</dbReference>
<dbReference type="CDD" id="cd00130">
    <property type="entry name" value="PAS"/>
    <property type="match status" value="1"/>
</dbReference>
<dbReference type="SUPFAM" id="SSF47384">
    <property type="entry name" value="Homodimeric domain of signal transducing histidine kinase"/>
    <property type="match status" value="1"/>
</dbReference>
<dbReference type="RefSeq" id="WP_085121033.1">
    <property type="nucleotide sequence ID" value="NZ_FWZX01000001.1"/>
</dbReference>